<evidence type="ECO:0000259" key="1">
    <source>
        <dbReference type="Pfam" id="PF09361"/>
    </source>
</evidence>
<feature type="domain" description="Phasin" evidence="1">
    <location>
        <begin position="6"/>
        <end position="107"/>
    </location>
</feature>
<name>A0A516V5H0_9GAMM</name>
<evidence type="ECO:0000313" key="2">
    <source>
        <dbReference type="EMBL" id="QDQ73773.1"/>
    </source>
</evidence>
<accession>A0A516V5H0</accession>
<dbReference type="AlphaFoldDB" id="A0A516V5H0"/>
<dbReference type="Pfam" id="PF09361">
    <property type="entry name" value="Phasin_2"/>
    <property type="match status" value="1"/>
</dbReference>
<reference evidence="2 3" key="1">
    <citation type="submission" date="2019-07" db="EMBL/GenBank/DDBJ databases">
        <title>Lysobacter weifangensis sp. nov., isolated from bensulfuron-methyl contaminated farmland soil.</title>
        <authorList>
            <person name="Zhao H."/>
        </authorList>
    </citation>
    <scope>NUCLEOTIDE SEQUENCE [LARGE SCALE GENOMIC DNA]</scope>
    <source>
        <strain evidence="2 3">CC-Bw-6</strain>
    </source>
</reference>
<evidence type="ECO:0000313" key="3">
    <source>
        <dbReference type="Proteomes" id="UP000315891"/>
    </source>
</evidence>
<dbReference type="OrthoDB" id="6058047at2"/>
<dbReference type="RefSeq" id="WP_143879285.1">
    <property type="nucleotide sequence ID" value="NZ_BAABLZ010000001.1"/>
</dbReference>
<dbReference type="Proteomes" id="UP000315891">
    <property type="component" value="Chromosome"/>
</dbReference>
<proteinExistence type="predicted"/>
<organism evidence="2 3">
    <name type="scientific">Pseudoluteimonas lycopersici</name>
    <dbReference type="NCBI Taxonomy" id="1324796"/>
    <lineage>
        <taxon>Bacteria</taxon>
        <taxon>Pseudomonadati</taxon>
        <taxon>Pseudomonadota</taxon>
        <taxon>Gammaproteobacteria</taxon>
        <taxon>Lysobacterales</taxon>
        <taxon>Lysobacteraceae</taxon>
        <taxon>Pseudoluteimonas</taxon>
    </lineage>
</organism>
<protein>
    <submittedName>
        <fullName evidence="2">Phasin family protein</fullName>
    </submittedName>
</protein>
<keyword evidence="3" id="KW-1185">Reference proteome</keyword>
<gene>
    <name evidence="2" type="ORF">FNZ56_07745</name>
</gene>
<dbReference type="InterPro" id="IPR018968">
    <property type="entry name" value="Phasin"/>
</dbReference>
<sequence>MYTINDQFAKASRQFADNAAQANRLLLQNAENAFALQLATLEENTNAAFAFIGEVVEARDFDALKTVWPKGLQVARESAERNVGTAQEVFGNTLKAGEAIGRIAKGQFETAAAEVQAEVGKATKAAKKATR</sequence>
<dbReference type="EMBL" id="CP041742">
    <property type="protein sequence ID" value="QDQ73773.1"/>
    <property type="molecule type" value="Genomic_DNA"/>
</dbReference>